<dbReference type="SUPFAM" id="SSF53756">
    <property type="entry name" value="UDP-Glycosyltransferase/glycogen phosphorylase"/>
    <property type="match status" value="1"/>
</dbReference>
<comment type="caution">
    <text evidence="4">The sequence shown here is derived from an EMBL/GenBank/DDBJ whole genome shotgun (WGS) entry which is preliminary data.</text>
</comment>
<organism evidence="4 5">
    <name type="scientific">Pedobacter frigiditerrae</name>
    <dbReference type="NCBI Taxonomy" id="2530452"/>
    <lineage>
        <taxon>Bacteria</taxon>
        <taxon>Pseudomonadati</taxon>
        <taxon>Bacteroidota</taxon>
        <taxon>Sphingobacteriia</taxon>
        <taxon>Sphingobacteriales</taxon>
        <taxon>Sphingobacteriaceae</taxon>
        <taxon>Pedobacter</taxon>
    </lineage>
</organism>
<sequence>MKEKSEKLTHKAESPELEQSSFGLSAFGFKLKIGYDGKRAANNLTGLGNYSRSLIEHLAVQFPENQYFIYTPKKKEAIVNLPLFTKLNVYLELPQEGKSKLFWRSISIKKQLLADKIELFHGLSHEIPFGIQHTGIKSIVTMHDLIFLRKPHYYNLIDRLIYKFKSKYACDNADRIIAISEKTKEDIVELYNINPSKIDVIYQSCDDSFKTLSGIAEKEKIQEKYKLSDKFILNVGTIEARKNLLLIIKALPKIDVDFKLVVVGKETAYTALVKKEIENLGLLHRVIFLKKVPFSDLPLIYQLASLFVLPSYYEGFGIPVIEALYSNVPVIAAIGSCLEEAGGPNSIYVSPDNEVDLANAINKVLTDKGLQETMKQKGLEYVQKFNNEIVNKQLMDCYLKTIKQ</sequence>
<keyword evidence="1 4" id="KW-0808">Transferase</keyword>
<feature type="domain" description="Glycosyl transferase family 1" evidence="2">
    <location>
        <begin position="219"/>
        <end position="378"/>
    </location>
</feature>
<accession>A0A4R0MK74</accession>
<dbReference type="Gene3D" id="3.40.50.2000">
    <property type="entry name" value="Glycogen Phosphorylase B"/>
    <property type="match status" value="2"/>
</dbReference>
<dbReference type="RefSeq" id="WP_131555628.1">
    <property type="nucleotide sequence ID" value="NZ_SJSK01000008.1"/>
</dbReference>
<evidence type="ECO:0000256" key="1">
    <source>
        <dbReference type="ARBA" id="ARBA00022679"/>
    </source>
</evidence>
<gene>
    <name evidence="4" type="ORF">EZ428_22670</name>
</gene>
<dbReference type="AlphaFoldDB" id="A0A4R0MK74"/>
<reference evidence="4 5" key="1">
    <citation type="submission" date="2019-02" db="EMBL/GenBank/DDBJ databases">
        <title>Pedobacter sp. RP-1-13 sp. nov., isolated from Arctic soil.</title>
        <authorList>
            <person name="Dahal R.H."/>
        </authorList>
    </citation>
    <scope>NUCLEOTIDE SEQUENCE [LARGE SCALE GENOMIC DNA]</scope>
    <source>
        <strain evidence="4 5">RP-1-13</strain>
    </source>
</reference>
<feature type="domain" description="Glycosyltransferase subfamily 4-like N-terminal" evidence="3">
    <location>
        <begin position="46"/>
        <end position="206"/>
    </location>
</feature>
<evidence type="ECO:0000313" key="5">
    <source>
        <dbReference type="Proteomes" id="UP000292884"/>
    </source>
</evidence>
<dbReference type="InterPro" id="IPR028098">
    <property type="entry name" value="Glyco_trans_4-like_N"/>
</dbReference>
<evidence type="ECO:0000259" key="2">
    <source>
        <dbReference type="Pfam" id="PF00534"/>
    </source>
</evidence>
<evidence type="ECO:0000313" key="4">
    <source>
        <dbReference type="EMBL" id="TCC87010.1"/>
    </source>
</evidence>
<dbReference type="Proteomes" id="UP000292884">
    <property type="component" value="Unassembled WGS sequence"/>
</dbReference>
<evidence type="ECO:0000259" key="3">
    <source>
        <dbReference type="Pfam" id="PF13439"/>
    </source>
</evidence>
<dbReference type="OrthoDB" id="9801609at2"/>
<dbReference type="GO" id="GO:0009103">
    <property type="term" value="P:lipopolysaccharide biosynthetic process"/>
    <property type="evidence" value="ECO:0007669"/>
    <property type="project" value="TreeGrafter"/>
</dbReference>
<dbReference type="GO" id="GO:0016757">
    <property type="term" value="F:glycosyltransferase activity"/>
    <property type="evidence" value="ECO:0007669"/>
    <property type="project" value="InterPro"/>
</dbReference>
<dbReference type="InterPro" id="IPR001296">
    <property type="entry name" value="Glyco_trans_1"/>
</dbReference>
<name>A0A4R0MK74_9SPHI</name>
<proteinExistence type="predicted"/>
<dbReference type="Pfam" id="PF00534">
    <property type="entry name" value="Glycos_transf_1"/>
    <property type="match status" value="1"/>
</dbReference>
<keyword evidence="5" id="KW-1185">Reference proteome</keyword>
<dbReference type="EMBL" id="SJSK01000008">
    <property type="protein sequence ID" value="TCC87010.1"/>
    <property type="molecule type" value="Genomic_DNA"/>
</dbReference>
<dbReference type="PANTHER" id="PTHR46401:SF2">
    <property type="entry name" value="GLYCOSYLTRANSFERASE WBBK-RELATED"/>
    <property type="match status" value="1"/>
</dbReference>
<dbReference type="CDD" id="cd03809">
    <property type="entry name" value="GT4_MtfB-like"/>
    <property type="match status" value="1"/>
</dbReference>
<dbReference type="Pfam" id="PF13439">
    <property type="entry name" value="Glyco_transf_4"/>
    <property type="match status" value="1"/>
</dbReference>
<protein>
    <submittedName>
        <fullName evidence="4">Glycosyltransferase family 1 protein</fullName>
    </submittedName>
</protein>
<dbReference type="PANTHER" id="PTHR46401">
    <property type="entry name" value="GLYCOSYLTRANSFERASE WBBK-RELATED"/>
    <property type="match status" value="1"/>
</dbReference>